<proteinExistence type="predicted"/>
<keyword evidence="4" id="KW-1185">Reference proteome</keyword>
<feature type="compositionally biased region" description="Polar residues" evidence="1">
    <location>
        <begin position="312"/>
        <end position="327"/>
    </location>
</feature>
<dbReference type="OrthoDB" id="5399559at2759"/>
<organism evidence="3 4">
    <name type="scientific">Cercospora zeae-maydis SCOH1-5</name>
    <dbReference type="NCBI Taxonomy" id="717836"/>
    <lineage>
        <taxon>Eukaryota</taxon>
        <taxon>Fungi</taxon>
        <taxon>Dikarya</taxon>
        <taxon>Ascomycota</taxon>
        <taxon>Pezizomycotina</taxon>
        <taxon>Dothideomycetes</taxon>
        <taxon>Dothideomycetidae</taxon>
        <taxon>Mycosphaerellales</taxon>
        <taxon>Mycosphaerellaceae</taxon>
        <taxon>Cercospora</taxon>
    </lineage>
</organism>
<evidence type="ECO:0000313" key="3">
    <source>
        <dbReference type="EMBL" id="KAF2213336.1"/>
    </source>
</evidence>
<dbReference type="Proteomes" id="UP000799539">
    <property type="component" value="Unassembled WGS sequence"/>
</dbReference>
<feature type="region of interest" description="Disordered" evidence="1">
    <location>
        <begin position="312"/>
        <end position="517"/>
    </location>
</feature>
<dbReference type="EMBL" id="ML992671">
    <property type="protein sequence ID" value="KAF2213336.1"/>
    <property type="molecule type" value="Genomic_DNA"/>
</dbReference>
<accession>A0A6A6FIN3</accession>
<feature type="compositionally biased region" description="Low complexity" evidence="1">
    <location>
        <begin position="429"/>
        <end position="441"/>
    </location>
</feature>
<reference evidence="3" key="1">
    <citation type="journal article" date="2020" name="Stud. Mycol.">
        <title>101 Dothideomycetes genomes: a test case for predicting lifestyles and emergence of pathogens.</title>
        <authorList>
            <person name="Haridas S."/>
            <person name="Albert R."/>
            <person name="Binder M."/>
            <person name="Bloem J."/>
            <person name="Labutti K."/>
            <person name="Salamov A."/>
            <person name="Andreopoulos B."/>
            <person name="Baker S."/>
            <person name="Barry K."/>
            <person name="Bills G."/>
            <person name="Bluhm B."/>
            <person name="Cannon C."/>
            <person name="Castanera R."/>
            <person name="Culley D."/>
            <person name="Daum C."/>
            <person name="Ezra D."/>
            <person name="Gonzalez J."/>
            <person name="Henrissat B."/>
            <person name="Kuo A."/>
            <person name="Liang C."/>
            <person name="Lipzen A."/>
            <person name="Lutzoni F."/>
            <person name="Magnuson J."/>
            <person name="Mondo S."/>
            <person name="Nolan M."/>
            <person name="Ohm R."/>
            <person name="Pangilinan J."/>
            <person name="Park H.-J."/>
            <person name="Ramirez L."/>
            <person name="Alfaro M."/>
            <person name="Sun H."/>
            <person name="Tritt A."/>
            <person name="Yoshinaga Y."/>
            <person name="Zwiers L.-H."/>
            <person name="Turgeon B."/>
            <person name="Goodwin S."/>
            <person name="Spatafora J."/>
            <person name="Crous P."/>
            <person name="Grigoriev I."/>
        </authorList>
    </citation>
    <scope>NUCLEOTIDE SEQUENCE</scope>
    <source>
        <strain evidence="3">SCOH1-5</strain>
    </source>
</reference>
<dbReference type="AlphaFoldDB" id="A0A6A6FIN3"/>
<feature type="compositionally biased region" description="Basic and acidic residues" evidence="1">
    <location>
        <begin position="70"/>
        <end position="80"/>
    </location>
</feature>
<sequence length="517" mass="54482">MTVADSIKDAAQSAKEAIGFSNGSSGESKSARKKKAKAEAAAANTITPSAATAVPKPSSQENSVAAHSTSEQDEHLRDLNKQIRNTNKKLQGMQKLDAILEANPGVSLDELLAQRKINQDQKAQAQKKPELQAHLAQLEEQAEAYRAVDARYQDKFTKLREELETKHKQEVTKLREELAVERENASRNDLRKNLLVFSRFLRAAAAKRAAEVEEDSEENRAFEGALLLVYGGDDSAVDAAVNIIEGTEEQVPSIDGTLTETTYAQVKQTAVKHTPFQATEEWAEGVARETAGESGSDPTIANAGLTELEAPNSTVAEPQPEPTSVQGTAGGSGNVAGERWNTDAAGTSAGAEKSGLEESYEIVPRPSEEVDVASAEPAQAQQQGSSWAEESHEAATGNKAGESWDTKAPGETDGSWGAEPVASANGWGDAPATDASTPADDGFSPVAGRRGGRGNGRARGDGEFRGRGGHRGGYRGRGDGENRGRGRGGYRGRGEGGEFRGRGRGPRGGAPAAAPSS</sequence>
<feature type="compositionally biased region" description="Basic and acidic residues" evidence="1">
    <location>
        <begin position="492"/>
        <end position="501"/>
    </location>
</feature>
<evidence type="ECO:0000313" key="4">
    <source>
        <dbReference type="Proteomes" id="UP000799539"/>
    </source>
</evidence>
<evidence type="ECO:0000256" key="1">
    <source>
        <dbReference type="SAM" id="MobiDB-lite"/>
    </source>
</evidence>
<feature type="compositionally biased region" description="Polar residues" evidence="1">
    <location>
        <begin position="57"/>
        <end position="69"/>
    </location>
</feature>
<feature type="region of interest" description="Disordered" evidence="1">
    <location>
        <begin position="1"/>
        <end position="80"/>
    </location>
</feature>
<dbReference type="Pfam" id="PF26434">
    <property type="entry name" value="YAG7_C"/>
    <property type="match status" value="1"/>
</dbReference>
<gene>
    <name evidence="3" type="ORF">CERZMDRAFT_121037</name>
</gene>
<evidence type="ECO:0000259" key="2">
    <source>
        <dbReference type="Pfam" id="PF26434"/>
    </source>
</evidence>
<feature type="compositionally biased region" description="Low complexity" evidence="1">
    <location>
        <begin position="39"/>
        <end position="53"/>
    </location>
</feature>
<protein>
    <recommendedName>
        <fullName evidence="2">YAG7-like dimerisation domain-containing protein</fullName>
    </recommendedName>
</protein>
<dbReference type="InterPro" id="IPR058602">
    <property type="entry name" value="YAG7_dimerisation_dom"/>
</dbReference>
<feature type="compositionally biased region" description="Polar residues" evidence="1">
    <location>
        <begin position="379"/>
        <end position="388"/>
    </location>
</feature>
<name>A0A6A6FIN3_9PEZI</name>
<feature type="domain" description="YAG7-like dimerisation" evidence="2">
    <location>
        <begin position="188"/>
        <end position="270"/>
    </location>
</feature>